<dbReference type="Gene3D" id="2.150.10.10">
    <property type="entry name" value="Serralysin-like metalloprotease, C-terminal"/>
    <property type="match status" value="3"/>
</dbReference>
<dbReference type="EMBL" id="CP006773">
    <property type="protein sequence ID" value="AHD00835.1"/>
    <property type="molecule type" value="Genomic_DNA"/>
</dbReference>
<evidence type="ECO:0000256" key="7">
    <source>
        <dbReference type="ARBA" id="ARBA00023136"/>
    </source>
</evidence>
<organism evidence="9 10">
    <name type="scientific">Leisingera methylohalidivorans DSM 14336</name>
    <dbReference type="NCBI Taxonomy" id="999552"/>
    <lineage>
        <taxon>Bacteria</taxon>
        <taxon>Pseudomonadati</taxon>
        <taxon>Pseudomonadota</taxon>
        <taxon>Alphaproteobacteria</taxon>
        <taxon>Rhodobacterales</taxon>
        <taxon>Roseobacteraceae</taxon>
        <taxon>Leisingera</taxon>
    </lineage>
</organism>
<keyword evidence="3" id="KW-0964">Secreted</keyword>
<dbReference type="RefSeq" id="WP_024090097.1">
    <property type="nucleotide sequence ID" value="NC_023135.1"/>
</dbReference>
<evidence type="ECO:0000256" key="1">
    <source>
        <dbReference type="ARBA" id="ARBA00004370"/>
    </source>
</evidence>
<dbReference type="InterPro" id="IPR003995">
    <property type="entry name" value="RTX_toxin_determinant-A"/>
</dbReference>
<dbReference type="PANTHER" id="PTHR38340">
    <property type="entry name" value="S-LAYER PROTEIN"/>
    <property type="match status" value="1"/>
</dbReference>
<dbReference type="STRING" id="999552.METH_09215"/>
<dbReference type="Pfam" id="PF00353">
    <property type="entry name" value="HemolysinCabind"/>
    <property type="match status" value="4"/>
</dbReference>
<dbReference type="SUPFAM" id="SSF51120">
    <property type="entry name" value="beta-Roll"/>
    <property type="match status" value="2"/>
</dbReference>
<evidence type="ECO:0000313" key="10">
    <source>
        <dbReference type="Proteomes" id="UP000018780"/>
    </source>
</evidence>
<feature type="region of interest" description="Disordered" evidence="8">
    <location>
        <begin position="239"/>
        <end position="261"/>
    </location>
</feature>
<evidence type="ECO:0000256" key="5">
    <source>
        <dbReference type="ARBA" id="ARBA00022737"/>
    </source>
</evidence>
<evidence type="ECO:0000313" key="9">
    <source>
        <dbReference type="EMBL" id="AHD00835.1"/>
    </source>
</evidence>
<dbReference type="KEGG" id="lmd:METH_09215"/>
<dbReference type="InterPro" id="IPR011049">
    <property type="entry name" value="Serralysin-like_metalloprot_C"/>
</dbReference>
<keyword evidence="10" id="KW-1185">Reference proteome</keyword>
<keyword evidence="6" id="KW-0843">Virulence</keyword>
<keyword evidence="5" id="KW-0677">Repeat</keyword>
<dbReference type="Proteomes" id="UP000018780">
    <property type="component" value="Chromosome"/>
</dbReference>
<dbReference type="AlphaFoldDB" id="V9VU54"/>
<dbReference type="PATRIC" id="fig|999552.6.peg.1843"/>
<dbReference type="InterPro" id="IPR050557">
    <property type="entry name" value="RTX_toxin/Mannuronan_C5-epim"/>
</dbReference>
<keyword evidence="4" id="KW-0800">Toxin</keyword>
<dbReference type="InterPro" id="IPR001343">
    <property type="entry name" value="Hemolysn_Ca-bd"/>
</dbReference>
<protein>
    <submittedName>
        <fullName evidence="9">Calcium-binding protein</fullName>
    </submittedName>
</protein>
<proteinExistence type="predicted"/>
<dbReference type="HOGENOM" id="CLU_023784_5_1_5"/>
<dbReference type="GO" id="GO:0005576">
    <property type="term" value="C:extracellular region"/>
    <property type="evidence" value="ECO:0007669"/>
    <property type="project" value="UniProtKB-SubCell"/>
</dbReference>
<dbReference type="PROSITE" id="PS00330">
    <property type="entry name" value="HEMOLYSIN_CALCIUM"/>
    <property type="match status" value="5"/>
</dbReference>
<dbReference type="GO" id="GO:0016020">
    <property type="term" value="C:membrane"/>
    <property type="evidence" value="ECO:0007669"/>
    <property type="project" value="UniProtKB-SubCell"/>
</dbReference>
<evidence type="ECO:0000256" key="4">
    <source>
        <dbReference type="ARBA" id="ARBA00022656"/>
    </source>
</evidence>
<dbReference type="InterPro" id="IPR018511">
    <property type="entry name" value="Hemolysin-typ_Ca-bd_CS"/>
</dbReference>
<evidence type="ECO:0000256" key="6">
    <source>
        <dbReference type="ARBA" id="ARBA00023026"/>
    </source>
</evidence>
<accession>V9VU54</accession>
<keyword evidence="7" id="KW-0472">Membrane</keyword>
<dbReference type="PANTHER" id="PTHR38340:SF1">
    <property type="entry name" value="S-LAYER PROTEIN"/>
    <property type="match status" value="1"/>
</dbReference>
<comment type="subcellular location">
    <subcellularLocation>
        <location evidence="1">Membrane</location>
    </subcellularLocation>
    <subcellularLocation>
        <location evidence="2">Secreted</location>
    </subcellularLocation>
</comment>
<evidence type="ECO:0000256" key="2">
    <source>
        <dbReference type="ARBA" id="ARBA00004613"/>
    </source>
</evidence>
<name>V9VU54_9RHOB</name>
<dbReference type="PRINTS" id="PR00313">
    <property type="entry name" value="CABNDNGRPT"/>
</dbReference>
<gene>
    <name evidence="9" type="ORF">METH_09215</name>
</gene>
<reference evidence="9 10" key="1">
    <citation type="submission" date="2013-09" db="EMBL/GenBank/DDBJ databases">
        <authorList>
            <consortium name="DOE Joint Genome Institute"/>
            <person name="Klenk H.-P."/>
            <person name="Huntemann M."/>
            <person name="Han J."/>
            <person name="Chen A."/>
            <person name="Kyrpides N."/>
            <person name="Mavromatis K."/>
            <person name="Markowitz V."/>
            <person name="Palaniappan K."/>
            <person name="Ivanova N."/>
            <person name="Schaumberg A."/>
            <person name="Pati A."/>
            <person name="Liolios K."/>
            <person name="Nordberg H.P."/>
            <person name="Cantor M.N."/>
            <person name="Hua S.X."/>
            <person name="Woyke T."/>
        </authorList>
    </citation>
    <scope>NUCLEOTIDE SEQUENCE [LARGE SCALE GENOMIC DNA]</scope>
    <source>
        <strain evidence="9 10">DSM 14336</strain>
    </source>
</reference>
<evidence type="ECO:0000256" key="8">
    <source>
        <dbReference type="SAM" id="MobiDB-lite"/>
    </source>
</evidence>
<dbReference type="GO" id="GO:0090729">
    <property type="term" value="F:toxin activity"/>
    <property type="evidence" value="ECO:0007669"/>
    <property type="project" value="UniProtKB-KW"/>
</dbReference>
<sequence length="414" mass="42359">MATVILNDPSGTWSLNDLNSPDFANASITTQTSNLIVFTGTNGAGFSLTGDFSAASPYAWTLRSLSITSNGAQVLSFSGFSMNFYTFASTSGARLEESLLSGSDTITSNMAEGQRWLTHGGNDTIKLGTGDDTLYGGSGTDRLIIADTFGNASLSSGYSTVTIDSGDGRDILSSIEQLEFSNRTFALTGGSYSGNSLTGDRSAGLSSDLILGGAGNDTLSGLSGGDLLLGEDDSDRLLGGAGRDTLNGGDGDDSLLGGSGRDQLIGGNGNDLLDGGRHGDRLLGEGGNDTLQGGSGKDILIGNSGNDLLVGGGGGDTLRGESGRDTLLGHKGDDLLTGGSQADTFLFHKGHGNDTISDFTAGEDHIAIGRGADRLSRLEFDSQGDDVLVSFANVTILVEDITVAQLQDADNLLF</sequence>
<dbReference type="OrthoDB" id="7667352at2"/>
<evidence type="ECO:0000256" key="3">
    <source>
        <dbReference type="ARBA" id="ARBA00022525"/>
    </source>
</evidence>
<dbReference type="GO" id="GO:0005509">
    <property type="term" value="F:calcium ion binding"/>
    <property type="evidence" value="ECO:0007669"/>
    <property type="project" value="InterPro"/>
</dbReference>
<feature type="region of interest" description="Disordered" evidence="8">
    <location>
        <begin position="276"/>
        <end position="296"/>
    </location>
</feature>
<dbReference type="PRINTS" id="PR01488">
    <property type="entry name" value="RTXTOXINA"/>
</dbReference>